<keyword evidence="2" id="KW-0489">Methyltransferase</keyword>
<proteinExistence type="predicted"/>
<sequence length="294" mass="33578">MILVFGKIYKNIGRGVLWTVVHQIYENPYTKAVVSPVVNFFKPESLIIGGHRMYIDKDDRVISLELILSGKWEKFEASLFEQNIKPGNIVIDIGAHIGYYTLIAAKRVGPKGKVYAFEPLPKNFELLKKNVEVNGYKNVVLVNKAVSNKNGKSKLFLSNEDNFGDQRIYDPEGNRRSTSIRTIKLDTFFKNKEKRINVIKMDIQGSEVKALTGASEVLRKNKKMKILTEFWPRGLYLSGSSGRDYLELLKAYKFKVYEIDSTANKVSKISFQQMLKNYPKSSLFNANLLCVKSQ</sequence>
<dbReference type="GO" id="GO:0032259">
    <property type="term" value="P:methylation"/>
    <property type="evidence" value="ECO:0007669"/>
    <property type="project" value="UniProtKB-KW"/>
</dbReference>
<gene>
    <name evidence="2" type="ORF">UX05_C0001G0134</name>
</gene>
<dbReference type="EMBL" id="LCKS01000001">
    <property type="protein sequence ID" value="KKU03505.1"/>
    <property type="molecule type" value="Genomic_DNA"/>
</dbReference>
<comment type="caution">
    <text evidence="2">The sequence shown here is derived from an EMBL/GenBank/DDBJ whole genome shotgun (WGS) entry which is preliminary data.</text>
</comment>
<dbReference type="InterPro" id="IPR029063">
    <property type="entry name" value="SAM-dependent_MTases_sf"/>
</dbReference>
<organism evidence="2 3">
    <name type="scientific">Candidatus Amesbacteria bacterium GW2011_GWC2_45_19</name>
    <dbReference type="NCBI Taxonomy" id="1618366"/>
    <lineage>
        <taxon>Bacteria</taxon>
        <taxon>Candidatus Amesiibacteriota</taxon>
    </lineage>
</organism>
<accession>A0A0G1Q4A6</accession>
<dbReference type="AlphaFoldDB" id="A0A0G1Q4A6"/>
<dbReference type="PANTHER" id="PTHR34203:SF15">
    <property type="entry name" value="SLL1173 PROTEIN"/>
    <property type="match status" value="1"/>
</dbReference>
<dbReference type="SUPFAM" id="SSF53335">
    <property type="entry name" value="S-adenosyl-L-methionine-dependent methyltransferases"/>
    <property type="match status" value="1"/>
</dbReference>
<dbReference type="NCBIfam" id="TIGR01444">
    <property type="entry name" value="fkbM_fam"/>
    <property type="match status" value="1"/>
</dbReference>
<keyword evidence="2" id="KW-0808">Transferase</keyword>
<reference evidence="2 3" key="1">
    <citation type="journal article" date="2015" name="Nature">
        <title>rRNA introns, odd ribosomes, and small enigmatic genomes across a large radiation of phyla.</title>
        <authorList>
            <person name="Brown C.T."/>
            <person name="Hug L.A."/>
            <person name="Thomas B.C."/>
            <person name="Sharon I."/>
            <person name="Castelle C.J."/>
            <person name="Singh A."/>
            <person name="Wilkins M.J."/>
            <person name="Williams K.H."/>
            <person name="Banfield J.F."/>
        </authorList>
    </citation>
    <scope>NUCLEOTIDE SEQUENCE [LARGE SCALE GENOMIC DNA]</scope>
</reference>
<evidence type="ECO:0000313" key="3">
    <source>
        <dbReference type="Proteomes" id="UP000034264"/>
    </source>
</evidence>
<name>A0A0G1Q4A6_9BACT</name>
<protein>
    <submittedName>
        <fullName evidence="2">Methyltransferase FkbM family</fullName>
    </submittedName>
</protein>
<dbReference type="Proteomes" id="UP000034264">
    <property type="component" value="Unassembled WGS sequence"/>
</dbReference>
<dbReference type="GO" id="GO:0008168">
    <property type="term" value="F:methyltransferase activity"/>
    <property type="evidence" value="ECO:0007669"/>
    <property type="project" value="UniProtKB-KW"/>
</dbReference>
<evidence type="ECO:0000313" key="2">
    <source>
        <dbReference type="EMBL" id="KKU03505.1"/>
    </source>
</evidence>
<feature type="domain" description="Methyltransferase FkbM" evidence="1">
    <location>
        <begin position="92"/>
        <end position="255"/>
    </location>
</feature>
<dbReference type="InterPro" id="IPR052514">
    <property type="entry name" value="SAM-dependent_MTase"/>
</dbReference>
<dbReference type="Gene3D" id="3.40.50.150">
    <property type="entry name" value="Vaccinia Virus protein VP39"/>
    <property type="match status" value="1"/>
</dbReference>
<dbReference type="Pfam" id="PF05050">
    <property type="entry name" value="Methyltransf_21"/>
    <property type="match status" value="1"/>
</dbReference>
<dbReference type="InterPro" id="IPR006342">
    <property type="entry name" value="FkbM_mtfrase"/>
</dbReference>
<evidence type="ECO:0000259" key="1">
    <source>
        <dbReference type="Pfam" id="PF05050"/>
    </source>
</evidence>
<dbReference type="CDD" id="cd02440">
    <property type="entry name" value="AdoMet_MTases"/>
    <property type="match status" value="1"/>
</dbReference>
<dbReference type="PANTHER" id="PTHR34203">
    <property type="entry name" value="METHYLTRANSFERASE, FKBM FAMILY PROTEIN"/>
    <property type="match status" value="1"/>
</dbReference>